<dbReference type="Proteomes" id="UP000199180">
    <property type="component" value="Unassembled WGS sequence"/>
</dbReference>
<reference evidence="3 4" key="1">
    <citation type="submission" date="2016-10" db="EMBL/GenBank/DDBJ databases">
        <authorList>
            <person name="de Groot N.N."/>
        </authorList>
    </citation>
    <scope>NUCLEOTIDE SEQUENCE [LARGE SCALE GENOMIC DNA]</scope>
    <source>
        <strain evidence="3 4">DSM 17862</strain>
    </source>
</reference>
<keyword evidence="2" id="KW-0067">ATP-binding</keyword>
<gene>
    <name evidence="3" type="ORF">SAMN04489858_10656</name>
</gene>
<dbReference type="PANTHER" id="PTHR42749:SF1">
    <property type="entry name" value="CELL SHAPE-DETERMINING PROTEIN MREB"/>
    <property type="match status" value="1"/>
</dbReference>
<dbReference type="Pfam" id="PF00012">
    <property type="entry name" value="HSP70"/>
    <property type="match status" value="1"/>
</dbReference>
<sequence>MAQRSPGLGVDFGTSNTAAGYMQDGQPHLIQLAPGQTTMPTTFFFDYEARRTLMGEPANHALIDGIEGRFMRALKRVLGTSLMHERRQILNERVTFVDIIARFLAQVKTRAEAETGKTFDSVLSGRPVVFHGAGDPREAAAEADLRACYLAAGFREVAFMPEPQAAAIASGALAEQGSIGLIVDVGGGTSDFSLFRSDGNGVAILANHGVRIGGTDFDRAISIDHVMPHFGKGTELRKAMGPGSSPTPNAIFNDLATWEKIPFLYTPQNRRLAAEMVRLAHEPDKLSRLATVLDDELGHDLSFAVERGKIAANAGDRASILLDQVEPGLAVPLSAEALAESLARHADALAEAAQETLKLADLDVARVQKVVYVGGSSLMSMVSQVMRQQFPQAVHSFSEVFTAVADGLAIAAADPAMSQAG</sequence>
<dbReference type="GO" id="GO:0140662">
    <property type="term" value="F:ATP-dependent protein folding chaperone"/>
    <property type="evidence" value="ECO:0007669"/>
    <property type="project" value="InterPro"/>
</dbReference>
<evidence type="ECO:0000256" key="2">
    <source>
        <dbReference type="ARBA" id="ARBA00022840"/>
    </source>
</evidence>
<dbReference type="GO" id="GO:0005524">
    <property type="term" value="F:ATP binding"/>
    <property type="evidence" value="ECO:0007669"/>
    <property type="project" value="UniProtKB-KW"/>
</dbReference>
<keyword evidence="4" id="KW-1185">Reference proteome</keyword>
<dbReference type="OrthoDB" id="9807934at2"/>
<dbReference type="SUPFAM" id="SSF53067">
    <property type="entry name" value="Actin-like ATPase domain"/>
    <property type="match status" value="2"/>
</dbReference>
<dbReference type="InterPro" id="IPR043129">
    <property type="entry name" value="ATPase_NBD"/>
</dbReference>
<evidence type="ECO:0000313" key="3">
    <source>
        <dbReference type="EMBL" id="SET52244.1"/>
    </source>
</evidence>
<accession>A0A1I0F2L4</accession>
<organism evidence="3 4">
    <name type="scientific">Paracoccus homiensis</name>
    <dbReference type="NCBI Taxonomy" id="364199"/>
    <lineage>
        <taxon>Bacteria</taxon>
        <taxon>Pseudomonadati</taxon>
        <taxon>Pseudomonadota</taxon>
        <taxon>Alphaproteobacteria</taxon>
        <taxon>Rhodobacterales</taxon>
        <taxon>Paracoccaceae</taxon>
        <taxon>Paracoccus</taxon>
    </lineage>
</organism>
<protein>
    <submittedName>
        <fullName evidence="3">Hypothetical chaperone protein</fullName>
    </submittedName>
</protein>
<name>A0A1I0F2L4_9RHOB</name>
<dbReference type="STRING" id="364199.SAMN04489858_10656"/>
<dbReference type="InterPro" id="IPR013126">
    <property type="entry name" value="Hsp_70_fam"/>
</dbReference>
<dbReference type="EMBL" id="FOHO01000006">
    <property type="protein sequence ID" value="SET52244.1"/>
    <property type="molecule type" value="Genomic_DNA"/>
</dbReference>
<dbReference type="AlphaFoldDB" id="A0A1I0F2L4"/>
<dbReference type="Gene3D" id="3.30.420.40">
    <property type="match status" value="4"/>
</dbReference>
<evidence type="ECO:0000313" key="4">
    <source>
        <dbReference type="Proteomes" id="UP000199180"/>
    </source>
</evidence>
<dbReference type="RefSeq" id="WP_090734507.1">
    <property type="nucleotide sequence ID" value="NZ_FOHO01000006.1"/>
</dbReference>
<proteinExistence type="predicted"/>
<dbReference type="PANTHER" id="PTHR42749">
    <property type="entry name" value="CELL SHAPE-DETERMINING PROTEIN MREB"/>
    <property type="match status" value="1"/>
</dbReference>
<keyword evidence="1" id="KW-0547">Nucleotide-binding</keyword>
<dbReference type="Gene3D" id="3.90.640.10">
    <property type="entry name" value="Actin, Chain A, domain 4"/>
    <property type="match status" value="2"/>
</dbReference>
<evidence type="ECO:0000256" key="1">
    <source>
        <dbReference type="ARBA" id="ARBA00022741"/>
    </source>
</evidence>